<dbReference type="Proteomes" id="UP000315983">
    <property type="component" value="Unassembled WGS sequence"/>
</dbReference>
<dbReference type="CDD" id="cd01299">
    <property type="entry name" value="Met_dep_hydrolase_A"/>
    <property type="match status" value="1"/>
</dbReference>
<proteinExistence type="predicted"/>
<feature type="domain" description="Amidohydrolase-related" evidence="1">
    <location>
        <begin position="67"/>
        <end position="420"/>
    </location>
</feature>
<dbReference type="InterPro" id="IPR057744">
    <property type="entry name" value="OTAase-like"/>
</dbReference>
<comment type="caution">
    <text evidence="2">The sequence shown here is derived from an EMBL/GenBank/DDBJ whole genome shotgun (WGS) entry which is preliminary data.</text>
</comment>
<dbReference type="InterPro" id="IPR051781">
    <property type="entry name" value="Metallo-dep_Hydrolase"/>
</dbReference>
<dbReference type="Pfam" id="PF01979">
    <property type="entry name" value="Amidohydro_1"/>
    <property type="match status" value="1"/>
</dbReference>
<gene>
    <name evidence="2" type="ORF">FB564_4203</name>
</gene>
<reference evidence="2 3" key="1">
    <citation type="submission" date="2019-06" db="EMBL/GenBank/DDBJ databases">
        <title>Sequencing the genomes of 1000 actinobacteria strains.</title>
        <authorList>
            <person name="Klenk H.-P."/>
        </authorList>
    </citation>
    <scope>NUCLEOTIDE SEQUENCE [LARGE SCALE GENOMIC DNA]</scope>
    <source>
        <strain evidence="2 3">DSM 44819</strain>
    </source>
</reference>
<dbReference type="PANTHER" id="PTHR43135:SF3">
    <property type="entry name" value="ALPHA-D-RIBOSE 1-METHYLPHOSPHONATE 5-TRIPHOSPHATE DIPHOSPHATASE"/>
    <property type="match status" value="1"/>
</dbReference>
<dbReference type="Gene3D" id="2.30.40.10">
    <property type="entry name" value="Urease, subunit C, domain 1"/>
    <property type="match status" value="1"/>
</dbReference>
<dbReference type="InterPro" id="IPR006680">
    <property type="entry name" value="Amidohydro-rel"/>
</dbReference>
<dbReference type="GO" id="GO:0016810">
    <property type="term" value="F:hydrolase activity, acting on carbon-nitrogen (but not peptide) bonds"/>
    <property type="evidence" value="ECO:0007669"/>
    <property type="project" value="InterPro"/>
</dbReference>
<dbReference type="AlphaFoldDB" id="A0A542XTI0"/>
<dbReference type="InterPro" id="IPR011059">
    <property type="entry name" value="Metal-dep_hydrolase_composite"/>
</dbReference>
<sequence length="423" mass="44935">MQEYRARVSVRFHNSMIECIEADQLIPGRGEPVANAVVVLEDATIRYAGPAEHAPKVAEARRSRAHTVLPGLWDSHVHFMGLRSADVGILPQEPVALRAARTVADLRAALDAGFTSVREVGGLGLDLARAVEEGTAVGPSVYAAGCALSTTGGHGDLHSYPLAWMEEFARHGGELRLADGEAECVRAVREQLRRNAKVIKVYASGGVLSEVDHPIHRQFTDRELRAIVEVAGLADRVVAAHCHGKPGMMAAIEAGVRTIEHGTYLDEEVAAAMRETGAILVTTRTIMQELIDSRALPPYALRKLESIVDRHAEAIVIARESGVRIAAGTDVALTGAELPDSWGRNGRELPLLAEIGFSPLEVIEAATAAAPATLGPQAPRSGQLVEGYDADVITLDADPLADIGVLAKPAHITGVWKAGGRVA</sequence>
<protein>
    <submittedName>
        <fullName evidence="2">Imidazolonepropionase-like amidohydrolase</fullName>
    </submittedName>
</protein>
<evidence type="ECO:0000259" key="1">
    <source>
        <dbReference type="Pfam" id="PF01979"/>
    </source>
</evidence>
<evidence type="ECO:0000313" key="3">
    <source>
        <dbReference type="Proteomes" id="UP000315983"/>
    </source>
</evidence>
<dbReference type="InterPro" id="IPR032466">
    <property type="entry name" value="Metal_Hydrolase"/>
</dbReference>
<name>A0A542XTI0_SALAC</name>
<organism evidence="2 3">
    <name type="scientific">Salinispora arenicola</name>
    <dbReference type="NCBI Taxonomy" id="168697"/>
    <lineage>
        <taxon>Bacteria</taxon>
        <taxon>Bacillati</taxon>
        <taxon>Actinomycetota</taxon>
        <taxon>Actinomycetes</taxon>
        <taxon>Micromonosporales</taxon>
        <taxon>Micromonosporaceae</taxon>
        <taxon>Salinispora</taxon>
    </lineage>
</organism>
<keyword evidence="2" id="KW-0378">Hydrolase</keyword>
<dbReference type="PANTHER" id="PTHR43135">
    <property type="entry name" value="ALPHA-D-RIBOSE 1-METHYLPHOSPHONATE 5-TRIPHOSPHATE DIPHOSPHATASE"/>
    <property type="match status" value="1"/>
</dbReference>
<dbReference type="SUPFAM" id="SSF51338">
    <property type="entry name" value="Composite domain of metallo-dependent hydrolases"/>
    <property type="match status" value="2"/>
</dbReference>
<dbReference type="EMBL" id="VFOL01000001">
    <property type="protein sequence ID" value="TQL38983.1"/>
    <property type="molecule type" value="Genomic_DNA"/>
</dbReference>
<dbReference type="Gene3D" id="3.20.20.140">
    <property type="entry name" value="Metal-dependent hydrolases"/>
    <property type="match status" value="1"/>
</dbReference>
<evidence type="ECO:0000313" key="2">
    <source>
        <dbReference type="EMBL" id="TQL38983.1"/>
    </source>
</evidence>
<dbReference type="SUPFAM" id="SSF51556">
    <property type="entry name" value="Metallo-dependent hydrolases"/>
    <property type="match status" value="1"/>
</dbReference>
<accession>A0A542XTI0</accession>